<feature type="compositionally biased region" description="Basic and acidic residues" evidence="1">
    <location>
        <begin position="781"/>
        <end position="802"/>
    </location>
</feature>
<feature type="region of interest" description="Disordered" evidence="1">
    <location>
        <begin position="720"/>
        <end position="752"/>
    </location>
</feature>
<evidence type="ECO:0000259" key="3">
    <source>
        <dbReference type="Pfam" id="PF14392"/>
    </source>
</evidence>
<feature type="domain" description="Zinc knuckle CX2CX4HX4C" evidence="3">
    <location>
        <begin position="270"/>
        <end position="301"/>
    </location>
</feature>
<proteinExistence type="predicted"/>
<evidence type="ECO:0000313" key="4">
    <source>
        <dbReference type="EMBL" id="OMP03089.1"/>
    </source>
</evidence>
<dbReference type="AlphaFoldDB" id="A0A1R3K7N1"/>
<protein>
    <recommendedName>
        <fullName evidence="6">DUF4283 domain-containing protein</fullName>
    </recommendedName>
</protein>
<dbReference type="PANTHER" id="PTHR31286">
    <property type="entry name" value="GLYCINE-RICH CELL WALL STRUCTURAL PROTEIN 1.8-LIKE"/>
    <property type="match status" value="1"/>
</dbReference>
<dbReference type="PANTHER" id="PTHR31286:SF167">
    <property type="entry name" value="OS09G0268800 PROTEIN"/>
    <property type="match status" value="1"/>
</dbReference>
<organism evidence="4 5">
    <name type="scientific">Corchorus olitorius</name>
    <dbReference type="NCBI Taxonomy" id="93759"/>
    <lineage>
        <taxon>Eukaryota</taxon>
        <taxon>Viridiplantae</taxon>
        <taxon>Streptophyta</taxon>
        <taxon>Embryophyta</taxon>
        <taxon>Tracheophyta</taxon>
        <taxon>Spermatophyta</taxon>
        <taxon>Magnoliopsida</taxon>
        <taxon>eudicotyledons</taxon>
        <taxon>Gunneridae</taxon>
        <taxon>Pentapetalae</taxon>
        <taxon>rosids</taxon>
        <taxon>malvids</taxon>
        <taxon>Malvales</taxon>
        <taxon>Malvaceae</taxon>
        <taxon>Grewioideae</taxon>
        <taxon>Apeibeae</taxon>
        <taxon>Corchorus</taxon>
    </lineage>
</organism>
<dbReference type="EMBL" id="AWUE01014565">
    <property type="protein sequence ID" value="OMP03089.1"/>
    <property type="molecule type" value="Genomic_DNA"/>
</dbReference>
<feature type="compositionally biased region" description="Polar residues" evidence="1">
    <location>
        <begin position="487"/>
        <end position="501"/>
    </location>
</feature>
<feature type="region of interest" description="Disordered" evidence="1">
    <location>
        <begin position="374"/>
        <end position="413"/>
    </location>
</feature>
<feature type="compositionally biased region" description="Polar residues" evidence="1">
    <location>
        <begin position="720"/>
        <end position="739"/>
    </location>
</feature>
<feature type="compositionally biased region" description="Acidic residues" evidence="1">
    <location>
        <begin position="803"/>
        <end position="813"/>
    </location>
</feature>
<name>A0A1R3K7N1_9ROSI</name>
<dbReference type="Proteomes" id="UP000187203">
    <property type="component" value="Unassembled WGS sequence"/>
</dbReference>
<evidence type="ECO:0000256" key="1">
    <source>
        <dbReference type="SAM" id="MobiDB-lite"/>
    </source>
</evidence>
<comment type="caution">
    <text evidence="4">The sequence shown here is derived from an EMBL/GenBank/DDBJ whole genome shotgun (WGS) entry which is preliminary data.</text>
</comment>
<feature type="compositionally biased region" description="Acidic residues" evidence="1">
    <location>
        <begin position="69"/>
        <end position="79"/>
    </location>
</feature>
<feature type="compositionally biased region" description="Polar residues" evidence="1">
    <location>
        <begin position="403"/>
        <end position="413"/>
    </location>
</feature>
<evidence type="ECO:0000313" key="5">
    <source>
        <dbReference type="Proteomes" id="UP000187203"/>
    </source>
</evidence>
<dbReference type="InterPro" id="IPR025558">
    <property type="entry name" value="DUF4283"/>
</dbReference>
<feature type="domain" description="DUF4283" evidence="2">
    <location>
        <begin position="113"/>
        <end position="193"/>
    </location>
</feature>
<feature type="region of interest" description="Disordered" evidence="1">
    <location>
        <begin position="767"/>
        <end position="856"/>
    </location>
</feature>
<dbReference type="Pfam" id="PF14111">
    <property type="entry name" value="DUF4283"/>
    <property type="match status" value="1"/>
</dbReference>
<dbReference type="Pfam" id="PF14392">
    <property type="entry name" value="zf-CCHC_4"/>
    <property type="match status" value="1"/>
</dbReference>
<feature type="region of interest" description="Disordered" evidence="1">
    <location>
        <begin position="63"/>
        <end position="82"/>
    </location>
</feature>
<dbReference type="OrthoDB" id="1690666at2759"/>
<feature type="region of interest" description="Disordered" evidence="1">
    <location>
        <begin position="480"/>
        <end position="507"/>
    </location>
</feature>
<accession>A0A1R3K7N1</accession>
<dbReference type="InterPro" id="IPR040256">
    <property type="entry name" value="At4g02000-like"/>
</dbReference>
<keyword evidence="5" id="KW-1185">Reference proteome</keyword>
<gene>
    <name evidence="4" type="ORF">COLO4_10630</name>
</gene>
<reference evidence="5" key="1">
    <citation type="submission" date="2013-09" db="EMBL/GenBank/DDBJ databases">
        <title>Corchorus olitorius genome sequencing.</title>
        <authorList>
            <person name="Alam M."/>
            <person name="Haque M.S."/>
            <person name="Islam M.S."/>
            <person name="Emdad E.M."/>
            <person name="Islam M.M."/>
            <person name="Ahmed B."/>
            <person name="Halim A."/>
            <person name="Hossen Q.M.M."/>
            <person name="Hossain M.Z."/>
            <person name="Ahmed R."/>
            <person name="Khan M.M."/>
            <person name="Islam R."/>
            <person name="Rashid M.M."/>
            <person name="Khan S.A."/>
            <person name="Rahman M.S."/>
            <person name="Alam M."/>
            <person name="Yahiya A.S."/>
            <person name="Khan M.S."/>
            <person name="Azam M.S."/>
            <person name="Haque T."/>
            <person name="Lashkar M.Z.H."/>
            <person name="Akhand A.I."/>
            <person name="Morshed G."/>
            <person name="Roy S."/>
            <person name="Uddin K.S."/>
            <person name="Rabeya T."/>
            <person name="Hossain A.S."/>
            <person name="Chowdhury A."/>
            <person name="Snigdha A.R."/>
            <person name="Mortoza M.S."/>
            <person name="Matin S.A."/>
            <person name="Hoque S.M.E."/>
            <person name="Islam M.K."/>
            <person name="Roy D.K."/>
            <person name="Haider R."/>
            <person name="Moosa M.M."/>
            <person name="Elias S.M."/>
            <person name="Hasan A.M."/>
            <person name="Jahan S."/>
            <person name="Shafiuddin M."/>
            <person name="Mahmood N."/>
            <person name="Shommy N.S."/>
        </authorList>
    </citation>
    <scope>NUCLEOTIDE SEQUENCE [LARGE SCALE GENOMIC DNA]</scope>
    <source>
        <strain evidence="5">cv. O-4</strain>
    </source>
</reference>
<evidence type="ECO:0000259" key="2">
    <source>
        <dbReference type="Pfam" id="PF14111"/>
    </source>
</evidence>
<sequence>MKIEAKFRRKKVYRRFIPYPIKKPSNKPLILQPLQVSFNQFLLNLSQIKMNQQPDINFRRECSWTDSDPATEESEDDLDSGILTIHPPPLPIRHTRLSHRITASREEMSSRREEANKCIIGFLIDIRRFSTHVVQEWLNRALEPTGEATVIGREKDRYLIYLENEVDRGVALSQTPWSFQGAMFATMRWSPNTPLREARLPGVELWMQLWGLPFEYQYPQMAERMARAAGEVVQVDWRPTRTRNIRFMRVRVLVNHNLPLAPGCTLECDDGTTRWIDFSYERVTKLCLSCGMIGHTHRFCSWTRAEIYRMINTRLSEVSHRYGYPVDHDPQNYMFSNKMRAFYHRASRRTTRLVIDNRRNIEANMQREDNLIEQGPILEDHNEAGPSGASPTGTEYEERNHQNENGPSGESQNLLESSAADRHDMAIQPNPQIQVGINLNQAQSTTQEDVDEDEMQRETIRGNQAQGQEEVQAQLQSLDLRSERNDNTVSSSYPIQDTRLTNEMEEESERTEIIQFSEQLETSQASATVEDSIAETYASLQNLSVEAFDYTEPLQITPLQIIPFDLHSDLFNYQHQPREPILDPMTEFDNSVARLEQLEDRQALGFQNLADINDMRYSLAREHARFEHVCDEMVRQSEEMVEDLQNRHRNNPNIQPEDNRARWIGIPEGGAVYTNAKMVIQGIQFELEIMMEEGQLSNIGGSLSRFNLIPDIGRQSPLTQEENGLEQDTGQPTQQTGITLGSGEPVNPRSPSFICTVNEEDLVSAFLRDTPSPETEPPTETDEKGPEENVGGEKKLKRKRDETESDSDDETELENLNFMQRATSRRRIMEGGDSSLQIPIAEGSRQAAPIQPPNQP</sequence>
<evidence type="ECO:0008006" key="6">
    <source>
        <dbReference type="Google" id="ProtNLM"/>
    </source>
</evidence>
<dbReference type="InterPro" id="IPR025836">
    <property type="entry name" value="Zn_knuckle_CX2CX4HX4C"/>
</dbReference>
<feature type="region of interest" description="Disordered" evidence="1">
    <location>
        <begin position="442"/>
        <end position="468"/>
    </location>
</feature>